<proteinExistence type="inferred from homology"/>
<evidence type="ECO:0000256" key="1">
    <source>
        <dbReference type="ARBA" id="ARBA00008061"/>
    </source>
</evidence>
<evidence type="ECO:0000259" key="3">
    <source>
        <dbReference type="Pfam" id="PF02922"/>
    </source>
</evidence>
<dbReference type="InterPro" id="IPR004193">
    <property type="entry name" value="Glyco_hydro_13_N"/>
</dbReference>
<dbReference type="InterPro" id="IPR014756">
    <property type="entry name" value="Ig_E-set"/>
</dbReference>
<dbReference type="CDD" id="cd02856">
    <property type="entry name" value="E_set_GDE_Isoamylase_N"/>
    <property type="match status" value="1"/>
</dbReference>
<reference evidence="4 5" key="1">
    <citation type="submission" date="2016-10" db="EMBL/GenBank/DDBJ databases">
        <authorList>
            <person name="Varghese N."/>
            <person name="Submissions S."/>
        </authorList>
    </citation>
    <scope>NUCLEOTIDE SEQUENCE [LARGE SCALE GENOMIC DNA]</scope>
    <source>
        <strain evidence="4 5">DSM 1361</strain>
    </source>
</reference>
<comment type="similarity">
    <text evidence="1">Belongs to the glycosyl hydrolase 13 family.</text>
</comment>
<dbReference type="Gene3D" id="2.60.40.10">
    <property type="entry name" value="Immunoglobulins"/>
    <property type="match status" value="1"/>
</dbReference>
<sequence>MSNEHFVLMSGNEAPLGAFVRDGGCNFSVWAPEATKVTLILYTDNEQEIVRYELPEKHDGLWFGFVKNVRPGQLYAYSVDGVNDPKNGLSFDASKILIDPYAKKLNRPVDWNYDLYLNDSGRFISKSVVVDDNAFDWQGVKKPGLTKDRTILYETHVKGLPSYVMIFLKNSVEHIWDLVIRMLSSISRIWE</sequence>
<name>A0A662ZFP8_9GAMM</name>
<organism evidence="4 5">
    <name type="scientific">Ruminobacter amylophilus</name>
    <dbReference type="NCBI Taxonomy" id="867"/>
    <lineage>
        <taxon>Bacteria</taxon>
        <taxon>Pseudomonadati</taxon>
        <taxon>Pseudomonadota</taxon>
        <taxon>Gammaproteobacteria</taxon>
        <taxon>Aeromonadales</taxon>
        <taxon>Succinivibrionaceae</taxon>
        <taxon>Ruminobacter</taxon>
    </lineage>
</organism>
<keyword evidence="2" id="KW-0378">Hydrolase</keyword>
<dbReference type="PANTHER" id="PTHR43002">
    <property type="entry name" value="GLYCOGEN DEBRANCHING ENZYME"/>
    <property type="match status" value="1"/>
</dbReference>
<dbReference type="EMBL" id="FOXF01000001">
    <property type="protein sequence ID" value="SFO97136.1"/>
    <property type="molecule type" value="Genomic_DNA"/>
</dbReference>
<protein>
    <submittedName>
        <fullName evidence="4">Carbohydrate-binding module 48 (Isoamylase N-terminal domain)</fullName>
    </submittedName>
</protein>
<evidence type="ECO:0000313" key="5">
    <source>
        <dbReference type="Proteomes" id="UP000243745"/>
    </source>
</evidence>
<evidence type="ECO:0000256" key="2">
    <source>
        <dbReference type="ARBA" id="ARBA00023295"/>
    </source>
</evidence>
<dbReference type="AlphaFoldDB" id="A0A662ZFP8"/>
<keyword evidence="5" id="KW-1185">Reference proteome</keyword>
<keyword evidence="2" id="KW-0326">Glycosidase</keyword>
<dbReference type="InterPro" id="IPR044505">
    <property type="entry name" value="GlgX_Isoamylase_N_E_set"/>
</dbReference>
<dbReference type="SUPFAM" id="SSF81296">
    <property type="entry name" value="E set domains"/>
    <property type="match status" value="1"/>
</dbReference>
<feature type="domain" description="Glycoside hydrolase family 13 N-terminal" evidence="3">
    <location>
        <begin position="15"/>
        <end position="102"/>
    </location>
</feature>
<gene>
    <name evidence="4" type="ORF">SAMN02910344_00047</name>
</gene>
<dbReference type="RefSeq" id="WP_245730010.1">
    <property type="nucleotide sequence ID" value="NZ_FOXF01000001.1"/>
</dbReference>
<dbReference type="InterPro" id="IPR013783">
    <property type="entry name" value="Ig-like_fold"/>
</dbReference>
<accession>A0A662ZFP8</accession>
<dbReference type="GO" id="GO:0005975">
    <property type="term" value="P:carbohydrate metabolic process"/>
    <property type="evidence" value="ECO:0007669"/>
    <property type="project" value="InterPro"/>
</dbReference>
<evidence type="ECO:0000313" key="4">
    <source>
        <dbReference type="EMBL" id="SFO97136.1"/>
    </source>
</evidence>
<dbReference type="GO" id="GO:0004553">
    <property type="term" value="F:hydrolase activity, hydrolyzing O-glycosyl compounds"/>
    <property type="evidence" value="ECO:0007669"/>
    <property type="project" value="InterPro"/>
</dbReference>
<dbReference type="Proteomes" id="UP000243745">
    <property type="component" value="Unassembled WGS sequence"/>
</dbReference>
<dbReference type="Pfam" id="PF02922">
    <property type="entry name" value="CBM_48"/>
    <property type="match status" value="1"/>
</dbReference>